<keyword evidence="2" id="KW-0472">Membrane</keyword>
<dbReference type="EMBL" id="JAZGQO010000015">
    <property type="protein sequence ID" value="KAK6169299.1"/>
    <property type="molecule type" value="Genomic_DNA"/>
</dbReference>
<evidence type="ECO:0000256" key="3">
    <source>
        <dbReference type="SAM" id="SignalP"/>
    </source>
</evidence>
<reference evidence="4 5" key="1">
    <citation type="submission" date="2024-01" db="EMBL/GenBank/DDBJ databases">
        <title>The genome of the rayed Mediterranean limpet Patella caerulea (Linnaeus, 1758).</title>
        <authorList>
            <person name="Anh-Thu Weber A."/>
            <person name="Halstead-Nussloch G."/>
        </authorList>
    </citation>
    <scope>NUCLEOTIDE SEQUENCE [LARGE SCALE GENOMIC DNA]</scope>
    <source>
        <strain evidence="4">AATW-2023a</strain>
        <tissue evidence="4">Whole specimen</tissue>
    </source>
</reference>
<keyword evidence="2" id="KW-1133">Transmembrane helix</keyword>
<gene>
    <name evidence="4" type="ORF">SNE40_020378</name>
</gene>
<feature type="chain" id="PRO_5042832912" evidence="3">
    <location>
        <begin position="19"/>
        <end position="215"/>
    </location>
</feature>
<protein>
    <submittedName>
        <fullName evidence="4">Uncharacterized protein</fullName>
    </submittedName>
</protein>
<sequence length="215" mass="24417">MKILYILVSCMIFNGILGSDNRIWPADNMQAGGTTEDLYYQWSPGLFDPNWRWTTENKEVRRTTEILDYQWLPGSFDPNWRWTTENKEVRRTTEILDSADYSKTEGYGEQSEDDGKVINDTDIWLFGIGGGGVLIIIVTILVLTICCKRNKQPDNGTSQSKQLGISKSVASIPKPRKGVKAESNEENLYSSTHEQRTGDVHIYTMNTSSDYVILC</sequence>
<evidence type="ECO:0000256" key="2">
    <source>
        <dbReference type="SAM" id="Phobius"/>
    </source>
</evidence>
<comment type="caution">
    <text evidence="4">The sequence shown here is derived from an EMBL/GenBank/DDBJ whole genome shotgun (WGS) entry which is preliminary data.</text>
</comment>
<keyword evidence="3" id="KW-0732">Signal</keyword>
<name>A0AAN8GHP5_PATCE</name>
<organism evidence="4 5">
    <name type="scientific">Patella caerulea</name>
    <name type="common">Rayed Mediterranean limpet</name>
    <dbReference type="NCBI Taxonomy" id="87958"/>
    <lineage>
        <taxon>Eukaryota</taxon>
        <taxon>Metazoa</taxon>
        <taxon>Spiralia</taxon>
        <taxon>Lophotrochozoa</taxon>
        <taxon>Mollusca</taxon>
        <taxon>Gastropoda</taxon>
        <taxon>Patellogastropoda</taxon>
        <taxon>Patelloidea</taxon>
        <taxon>Patellidae</taxon>
        <taxon>Patella</taxon>
    </lineage>
</organism>
<accession>A0AAN8GHP5</accession>
<dbReference type="Proteomes" id="UP001347796">
    <property type="component" value="Unassembled WGS sequence"/>
</dbReference>
<feature type="transmembrane region" description="Helical" evidence="2">
    <location>
        <begin position="123"/>
        <end position="146"/>
    </location>
</feature>
<keyword evidence="5" id="KW-1185">Reference proteome</keyword>
<proteinExistence type="predicted"/>
<keyword evidence="2" id="KW-0812">Transmembrane</keyword>
<evidence type="ECO:0000256" key="1">
    <source>
        <dbReference type="SAM" id="MobiDB-lite"/>
    </source>
</evidence>
<feature type="region of interest" description="Disordered" evidence="1">
    <location>
        <begin position="173"/>
        <end position="193"/>
    </location>
</feature>
<dbReference type="AlphaFoldDB" id="A0AAN8GHP5"/>
<feature type="signal peptide" evidence="3">
    <location>
        <begin position="1"/>
        <end position="18"/>
    </location>
</feature>
<evidence type="ECO:0000313" key="5">
    <source>
        <dbReference type="Proteomes" id="UP001347796"/>
    </source>
</evidence>
<evidence type="ECO:0000313" key="4">
    <source>
        <dbReference type="EMBL" id="KAK6169299.1"/>
    </source>
</evidence>